<feature type="region of interest" description="Disordered" evidence="1">
    <location>
        <begin position="153"/>
        <end position="191"/>
    </location>
</feature>
<sequence>MDAGFQLSLRAFEVVYEMISAKIISSSPSTSINITDEDTSLGEFEAEMSAILTLVGKDHLSSNEVYGLSYYLHELLETTLEIGLRSLLRDKPTKSFPLPGSADGNSVNELITILDGLKLASSRKKNYAKSKLNTNGLVPQKQERIRPQICEFEPPRRYKRGGFRGIQSRKFTTRRSRSHCSNSSSSESDSI</sequence>
<dbReference type="AlphaFoldDB" id="A0A448XDI2"/>
<comment type="caution">
    <text evidence="2">The sequence shown here is derived from an EMBL/GenBank/DDBJ whole genome shotgun (WGS) entry which is preliminary data.</text>
</comment>
<dbReference type="EMBL" id="CAAALY010247272">
    <property type="protein sequence ID" value="VEL34246.1"/>
    <property type="molecule type" value="Genomic_DNA"/>
</dbReference>
<protein>
    <submittedName>
        <fullName evidence="2">Uncharacterized protein</fullName>
    </submittedName>
</protein>
<accession>A0A448XDI2</accession>
<proteinExistence type="predicted"/>
<reference evidence="2" key="1">
    <citation type="submission" date="2018-11" db="EMBL/GenBank/DDBJ databases">
        <authorList>
            <consortium name="Pathogen Informatics"/>
        </authorList>
    </citation>
    <scope>NUCLEOTIDE SEQUENCE</scope>
</reference>
<organism evidence="2 3">
    <name type="scientific">Protopolystoma xenopodis</name>
    <dbReference type="NCBI Taxonomy" id="117903"/>
    <lineage>
        <taxon>Eukaryota</taxon>
        <taxon>Metazoa</taxon>
        <taxon>Spiralia</taxon>
        <taxon>Lophotrochozoa</taxon>
        <taxon>Platyhelminthes</taxon>
        <taxon>Monogenea</taxon>
        <taxon>Polyopisthocotylea</taxon>
        <taxon>Polystomatidea</taxon>
        <taxon>Polystomatidae</taxon>
        <taxon>Protopolystoma</taxon>
    </lineage>
</organism>
<evidence type="ECO:0000313" key="2">
    <source>
        <dbReference type="EMBL" id="VEL34246.1"/>
    </source>
</evidence>
<evidence type="ECO:0000256" key="1">
    <source>
        <dbReference type="SAM" id="MobiDB-lite"/>
    </source>
</evidence>
<gene>
    <name evidence="2" type="ORF">PXEA_LOCUS27686</name>
</gene>
<dbReference type="Proteomes" id="UP000784294">
    <property type="component" value="Unassembled WGS sequence"/>
</dbReference>
<name>A0A448XDI2_9PLAT</name>
<keyword evidence="3" id="KW-1185">Reference proteome</keyword>
<evidence type="ECO:0000313" key="3">
    <source>
        <dbReference type="Proteomes" id="UP000784294"/>
    </source>
</evidence>
<feature type="compositionally biased region" description="Low complexity" evidence="1">
    <location>
        <begin position="179"/>
        <end position="191"/>
    </location>
</feature>